<reference evidence="3 4" key="1">
    <citation type="submission" date="2020-05" db="EMBL/GenBank/DDBJ databases">
        <title>Identification and distribution of gene clusters putatively required for synthesis of sphingolipid metabolism inhibitors in phylogenetically diverse species of the filamentous fungus Fusarium.</title>
        <authorList>
            <person name="Kim H.-S."/>
            <person name="Busman M."/>
            <person name="Brown D.W."/>
            <person name="Divon H."/>
            <person name="Uhlig S."/>
            <person name="Proctor R.H."/>
        </authorList>
    </citation>
    <scope>NUCLEOTIDE SEQUENCE [LARGE SCALE GENOMIC DNA]</scope>
    <source>
        <strain evidence="3 4">NRRL 36939</strain>
    </source>
</reference>
<dbReference type="EMBL" id="JAAOAS010000334">
    <property type="protein sequence ID" value="KAF5579367.1"/>
    <property type="molecule type" value="Genomic_DNA"/>
</dbReference>
<proteinExistence type="predicted"/>
<name>A0A8H5NUP0_9HYPO</name>
<organism evidence="3 4">
    <name type="scientific">Fusarium pseudocircinatum</name>
    <dbReference type="NCBI Taxonomy" id="56676"/>
    <lineage>
        <taxon>Eukaryota</taxon>
        <taxon>Fungi</taxon>
        <taxon>Dikarya</taxon>
        <taxon>Ascomycota</taxon>
        <taxon>Pezizomycotina</taxon>
        <taxon>Sordariomycetes</taxon>
        <taxon>Hypocreomycetidae</taxon>
        <taxon>Hypocreales</taxon>
        <taxon>Nectriaceae</taxon>
        <taxon>Fusarium</taxon>
        <taxon>Fusarium fujikuroi species complex</taxon>
    </lineage>
</organism>
<evidence type="ECO:0000259" key="2">
    <source>
        <dbReference type="Pfam" id="PF24883"/>
    </source>
</evidence>
<dbReference type="PANTHER" id="PTHR10039">
    <property type="entry name" value="AMELOGENIN"/>
    <property type="match status" value="1"/>
</dbReference>
<dbReference type="PANTHER" id="PTHR10039:SF14">
    <property type="entry name" value="NACHT DOMAIN-CONTAINING PROTEIN"/>
    <property type="match status" value="1"/>
</dbReference>
<comment type="caution">
    <text evidence="3">The sequence shown here is derived from an EMBL/GenBank/DDBJ whole genome shotgun (WGS) entry which is preliminary data.</text>
</comment>
<dbReference type="Gene3D" id="3.30.460.10">
    <property type="entry name" value="Beta Polymerase, domain 2"/>
    <property type="match status" value="1"/>
</dbReference>
<dbReference type="InterPro" id="IPR027417">
    <property type="entry name" value="P-loop_NTPase"/>
</dbReference>
<dbReference type="InterPro" id="IPR043519">
    <property type="entry name" value="NT_sf"/>
</dbReference>
<dbReference type="Pfam" id="PF24883">
    <property type="entry name" value="NPHP3_N"/>
    <property type="match status" value="1"/>
</dbReference>
<dbReference type="Gene3D" id="3.40.50.300">
    <property type="entry name" value="P-loop containing nucleotide triphosphate hydrolases"/>
    <property type="match status" value="1"/>
</dbReference>
<dbReference type="Proteomes" id="UP000546213">
    <property type="component" value="Unassembled WGS sequence"/>
</dbReference>
<dbReference type="SUPFAM" id="SSF52540">
    <property type="entry name" value="P-loop containing nucleoside triphosphate hydrolases"/>
    <property type="match status" value="1"/>
</dbReference>
<sequence length="452" mass="50907">MAEDIAAVCKTQLDERRIPAFAEHRVKSRNSISKSLERRELHRIKEGKGPYNGFSDILDDLHGLAGIRLVVDYPRDLEAASLLITESFHSKKQPNIFTSTRESGDPRDWPASNQLANCWKARVDSGDVYTSPRCLEGTQTVARQHIHDWINSQDQATLLWIHSPVGTGKSTLAWTIADDLANTGQIAAGYFFKRGDLGRNDASQVPLTIASQLISTVPHFESSLRKSLAASQNPDIESMRLQQQLSILLETPLSEIDLVSSMKLIIIDALDECANLDRATEIMSLLHRLKDLNTLRIRLLITSRDECPVRKAMDQLSHQSLSLAADFGKDAASDIEEILKHGFANIRKEMGIKETWPSSHQYHELLKRATDPSPLFIYAATLLRFVYDGSRRGFPKRRSESWLSRPQGDSFTTQIDEIYTAVFENIDMDCQTGKPGFLTMQEKHELQRILGP</sequence>
<feature type="domain" description="Nephrocystin 3-like N-terminal" evidence="2">
    <location>
        <begin position="142"/>
        <end position="304"/>
    </location>
</feature>
<accession>A0A8H5NUP0</accession>
<evidence type="ECO:0000313" key="4">
    <source>
        <dbReference type="Proteomes" id="UP000546213"/>
    </source>
</evidence>
<gene>
    <name evidence="3" type="ORF">FPCIR_11130</name>
</gene>
<evidence type="ECO:0000256" key="1">
    <source>
        <dbReference type="ARBA" id="ARBA00022737"/>
    </source>
</evidence>
<dbReference type="AlphaFoldDB" id="A0A8H5NUP0"/>
<protein>
    <submittedName>
        <fullName evidence="3">Vegetative incompatibility het-e-1</fullName>
    </submittedName>
</protein>
<dbReference type="InterPro" id="IPR056884">
    <property type="entry name" value="NPHP3-like_N"/>
</dbReference>
<keyword evidence="4" id="KW-1185">Reference proteome</keyword>
<evidence type="ECO:0000313" key="3">
    <source>
        <dbReference type="EMBL" id="KAF5579367.1"/>
    </source>
</evidence>
<keyword evidence="1" id="KW-0677">Repeat</keyword>
<dbReference type="OrthoDB" id="538223at2759"/>
<dbReference type="SUPFAM" id="SSF81301">
    <property type="entry name" value="Nucleotidyltransferase"/>
    <property type="match status" value="1"/>
</dbReference>